<sequence>MHGIKRRLVGSYLIIILLTVFLFEMLMFIAIRQYYVGNIRESLQSAAEVSASFHNQYLTNGDLQERADYLIRTFSETTNAQVQILDAAGKVIADSTGMFWGKTIDTADVRNALAGKPGEWRGNMPETGEPVLSIAYPLLFDTKNAGALRLVTSLAEAEAVIQRIFLFLLIAGIAILIISVIVSLLLSRTITEPVRQITRGAEEMAAGNFTVRIPKQHNDELGMLSDTLHYMAEEIMRHEKVKNQFVASVSHELRTPLTSIKGWTITLLNGTVENKELREGLEIINKETDRLTAMVEELLDFSRLGAGKITLRPTTFPLYEWLHQIVKQVSLRAERQNIELSLEVGNSIRLLSGDPDRLKQVVLNLIDNALKFTHSGGIISISAVKKHEHILLSVQDNGEGIASEHLPYVTRKFYKANPAAQGSGLGLAICKEIIALHGGTMKISSAAGHGTKVDVTLPLSTTLRKDEMSYV</sequence>
<dbReference type="GO" id="GO:0005524">
    <property type="term" value="F:ATP binding"/>
    <property type="evidence" value="ECO:0007669"/>
    <property type="project" value="UniProtKB-KW"/>
</dbReference>
<dbReference type="GO" id="GO:0030295">
    <property type="term" value="F:protein kinase activator activity"/>
    <property type="evidence" value="ECO:0007669"/>
    <property type="project" value="TreeGrafter"/>
</dbReference>
<dbReference type="Pfam" id="PF00512">
    <property type="entry name" value="HisKA"/>
    <property type="match status" value="1"/>
</dbReference>
<comment type="subcellular location">
    <subcellularLocation>
        <location evidence="2">Cell membrane</location>
        <topology evidence="2">Multi-pass membrane protein</topology>
    </subcellularLocation>
</comment>
<keyword evidence="6" id="KW-0808">Transferase</keyword>
<dbReference type="Gene3D" id="3.30.565.10">
    <property type="entry name" value="Histidine kinase-like ATPase, C-terminal domain"/>
    <property type="match status" value="1"/>
</dbReference>
<dbReference type="InterPro" id="IPR003660">
    <property type="entry name" value="HAMP_dom"/>
</dbReference>
<evidence type="ECO:0000313" key="17">
    <source>
        <dbReference type="EMBL" id="GEN36258.1"/>
    </source>
</evidence>
<dbReference type="CDD" id="cd00075">
    <property type="entry name" value="HATPase"/>
    <property type="match status" value="1"/>
</dbReference>
<keyword evidence="8" id="KW-0547">Nucleotide-binding</keyword>
<dbReference type="PROSITE" id="PS50109">
    <property type="entry name" value="HIS_KIN"/>
    <property type="match status" value="1"/>
</dbReference>
<dbReference type="EC" id="2.7.13.3" evidence="3"/>
<dbReference type="InterPro" id="IPR005467">
    <property type="entry name" value="His_kinase_dom"/>
</dbReference>
<evidence type="ECO:0000313" key="18">
    <source>
        <dbReference type="Proteomes" id="UP000321157"/>
    </source>
</evidence>
<dbReference type="SMART" id="SM00387">
    <property type="entry name" value="HATPase_c"/>
    <property type="match status" value="1"/>
</dbReference>
<evidence type="ECO:0000256" key="3">
    <source>
        <dbReference type="ARBA" id="ARBA00012438"/>
    </source>
</evidence>
<accession>A0A511VE72</accession>
<dbReference type="FunFam" id="3.30.565.10:FF:000006">
    <property type="entry name" value="Sensor histidine kinase WalK"/>
    <property type="match status" value="1"/>
</dbReference>
<comment type="catalytic activity">
    <reaction evidence="1">
        <text>ATP + protein L-histidine = ADP + protein N-phospho-L-histidine.</text>
        <dbReference type="EC" id="2.7.13.3"/>
    </reaction>
</comment>
<dbReference type="GO" id="GO:0000155">
    <property type="term" value="F:phosphorelay sensor kinase activity"/>
    <property type="evidence" value="ECO:0007669"/>
    <property type="project" value="InterPro"/>
</dbReference>
<proteinExistence type="predicted"/>
<keyword evidence="18" id="KW-1185">Reference proteome</keyword>
<dbReference type="PRINTS" id="PR00344">
    <property type="entry name" value="BCTRLSENSOR"/>
</dbReference>
<dbReference type="PANTHER" id="PTHR42878">
    <property type="entry name" value="TWO-COMPONENT HISTIDINE KINASE"/>
    <property type="match status" value="1"/>
</dbReference>
<evidence type="ECO:0000256" key="2">
    <source>
        <dbReference type="ARBA" id="ARBA00004651"/>
    </source>
</evidence>
<dbReference type="GO" id="GO:0000156">
    <property type="term" value="F:phosphorelay response regulator activity"/>
    <property type="evidence" value="ECO:0007669"/>
    <property type="project" value="TreeGrafter"/>
</dbReference>
<evidence type="ECO:0000256" key="14">
    <source>
        <dbReference type="SAM" id="Phobius"/>
    </source>
</evidence>
<dbReference type="PROSITE" id="PS50885">
    <property type="entry name" value="HAMP"/>
    <property type="match status" value="1"/>
</dbReference>
<dbReference type="InterPro" id="IPR036890">
    <property type="entry name" value="HATPase_C_sf"/>
</dbReference>
<reference evidence="17 18" key="1">
    <citation type="submission" date="2019-07" db="EMBL/GenBank/DDBJ databases">
        <title>Whole genome shotgun sequence of Aneurinibacillus danicus NBRC 102444.</title>
        <authorList>
            <person name="Hosoyama A."/>
            <person name="Uohara A."/>
            <person name="Ohji S."/>
            <person name="Ichikawa N."/>
        </authorList>
    </citation>
    <scope>NUCLEOTIDE SEQUENCE [LARGE SCALE GENOMIC DNA]</scope>
    <source>
        <strain evidence="17 18">NBRC 102444</strain>
    </source>
</reference>
<dbReference type="Gene3D" id="1.10.8.500">
    <property type="entry name" value="HAMP domain in histidine kinase"/>
    <property type="match status" value="1"/>
</dbReference>
<evidence type="ECO:0000256" key="8">
    <source>
        <dbReference type="ARBA" id="ARBA00022741"/>
    </source>
</evidence>
<dbReference type="SUPFAM" id="SSF158472">
    <property type="entry name" value="HAMP domain-like"/>
    <property type="match status" value="1"/>
</dbReference>
<dbReference type="FunFam" id="1.10.287.130:FF:000001">
    <property type="entry name" value="Two-component sensor histidine kinase"/>
    <property type="match status" value="1"/>
</dbReference>
<evidence type="ECO:0000256" key="5">
    <source>
        <dbReference type="ARBA" id="ARBA00022553"/>
    </source>
</evidence>
<keyword evidence="10" id="KW-0067">ATP-binding</keyword>
<evidence type="ECO:0000256" key="4">
    <source>
        <dbReference type="ARBA" id="ARBA00022475"/>
    </source>
</evidence>
<dbReference type="EMBL" id="BJXX01000174">
    <property type="protein sequence ID" value="GEN36258.1"/>
    <property type="molecule type" value="Genomic_DNA"/>
</dbReference>
<keyword evidence="11 14" id="KW-1133">Transmembrane helix</keyword>
<evidence type="ECO:0000256" key="10">
    <source>
        <dbReference type="ARBA" id="ARBA00022840"/>
    </source>
</evidence>
<evidence type="ECO:0000256" key="13">
    <source>
        <dbReference type="ARBA" id="ARBA00023136"/>
    </source>
</evidence>
<feature type="domain" description="HAMP" evidence="16">
    <location>
        <begin position="188"/>
        <end position="240"/>
    </location>
</feature>
<feature type="transmembrane region" description="Helical" evidence="14">
    <location>
        <begin position="164"/>
        <end position="186"/>
    </location>
</feature>
<dbReference type="SMART" id="SM00304">
    <property type="entry name" value="HAMP"/>
    <property type="match status" value="1"/>
</dbReference>
<keyword evidence="7 14" id="KW-0812">Transmembrane</keyword>
<dbReference type="SUPFAM" id="SSF47384">
    <property type="entry name" value="Homodimeric domain of signal transducing histidine kinase"/>
    <property type="match status" value="1"/>
</dbReference>
<dbReference type="PANTHER" id="PTHR42878:SF7">
    <property type="entry name" value="SENSOR HISTIDINE KINASE GLRK"/>
    <property type="match status" value="1"/>
</dbReference>
<name>A0A511VE72_9BACL</name>
<evidence type="ECO:0000256" key="9">
    <source>
        <dbReference type="ARBA" id="ARBA00022777"/>
    </source>
</evidence>
<dbReference type="Gene3D" id="1.10.287.130">
    <property type="match status" value="1"/>
</dbReference>
<dbReference type="Proteomes" id="UP000321157">
    <property type="component" value="Unassembled WGS sequence"/>
</dbReference>
<evidence type="ECO:0000256" key="7">
    <source>
        <dbReference type="ARBA" id="ARBA00022692"/>
    </source>
</evidence>
<dbReference type="InterPro" id="IPR029151">
    <property type="entry name" value="Sensor-like_sf"/>
</dbReference>
<dbReference type="SUPFAM" id="SSF103190">
    <property type="entry name" value="Sensory domain-like"/>
    <property type="match status" value="1"/>
</dbReference>
<keyword evidence="13 14" id="KW-0472">Membrane</keyword>
<evidence type="ECO:0000259" key="16">
    <source>
        <dbReference type="PROSITE" id="PS50885"/>
    </source>
</evidence>
<dbReference type="SMART" id="SM00388">
    <property type="entry name" value="HisKA"/>
    <property type="match status" value="1"/>
</dbReference>
<dbReference type="OrthoDB" id="2359336at2"/>
<dbReference type="CDD" id="cd00082">
    <property type="entry name" value="HisKA"/>
    <property type="match status" value="1"/>
</dbReference>
<dbReference type="RefSeq" id="WP_146811898.1">
    <property type="nucleotide sequence ID" value="NZ_BJXX01000174.1"/>
</dbReference>
<organism evidence="17 18">
    <name type="scientific">Aneurinibacillus danicus</name>
    <dbReference type="NCBI Taxonomy" id="267746"/>
    <lineage>
        <taxon>Bacteria</taxon>
        <taxon>Bacillati</taxon>
        <taxon>Bacillota</taxon>
        <taxon>Bacilli</taxon>
        <taxon>Bacillales</taxon>
        <taxon>Paenibacillaceae</taxon>
        <taxon>Aneurinibacillus group</taxon>
        <taxon>Aneurinibacillus</taxon>
    </lineage>
</organism>
<dbReference type="CDD" id="cd06225">
    <property type="entry name" value="HAMP"/>
    <property type="match status" value="1"/>
</dbReference>
<keyword evidence="12" id="KW-0902">Two-component regulatory system</keyword>
<gene>
    <name evidence="17" type="ORF">ADA01nite_37180</name>
</gene>
<dbReference type="Gene3D" id="3.30.450.20">
    <property type="entry name" value="PAS domain"/>
    <property type="match status" value="1"/>
</dbReference>
<dbReference type="InterPro" id="IPR036097">
    <property type="entry name" value="HisK_dim/P_sf"/>
</dbReference>
<evidence type="ECO:0000256" key="1">
    <source>
        <dbReference type="ARBA" id="ARBA00000085"/>
    </source>
</evidence>
<protein>
    <recommendedName>
        <fullName evidence="3">histidine kinase</fullName>
        <ecNumber evidence="3">2.7.13.3</ecNumber>
    </recommendedName>
</protein>
<dbReference type="Pfam" id="PF02518">
    <property type="entry name" value="HATPase_c"/>
    <property type="match status" value="1"/>
</dbReference>
<evidence type="ECO:0000256" key="6">
    <source>
        <dbReference type="ARBA" id="ARBA00022679"/>
    </source>
</evidence>
<evidence type="ECO:0000259" key="15">
    <source>
        <dbReference type="PROSITE" id="PS50109"/>
    </source>
</evidence>
<keyword evidence="4" id="KW-1003">Cell membrane</keyword>
<keyword evidence="5" id="KW-0597">Phosphoprotein</keyword>
<dbReference type="GO" id="GO:0005886">
    <property type="term" value="C:plasma membrane"/>
    <property type="evidence" value="ECO:0007669"/>
    <property type="project" value="UniProtKB-SubCell"/>
</dbReference>
<dbReference type="InterPro" id="IPR003661">
    <property type="entry name" value="HisK_dim/P_dom"/>
</dbReference>
<dbReference type="Pfam" id="PF00672">
    <property type="entry name" value="HAMP"/>
    <property type="match status" value="1"/>
</dbReference>
<dbReference type="InterPro" id="IPR050351">
    <property type="entry name" value="BphY/WalK/GraS-like"/>
</dbReference>
<evidence type="ECO:0000256" key="11">
    <source>
        <dbReference type="ARBA" id="ARBA00022989"/>
    </source>
</evidence>
<feature type="transmembrane region" description="Helical" evidence="14">
    <location>
        <begin position="12"/>
        <end position="31"/>
    </location>
</feature>
<feature type="domain" description="Histidine kinase" evidence="15">
    <location>
        <begin position="248"/>
        <end position="461"/>
    </location>
</feature>
<dbReference type="InterPro" id="IPR003594">
    <property type="entry name" value="HATPase_dom"/>
</dbReference>
<evidence type="ECO:0000256" key="12">
    <source>
        <dbReference type="ARBA" id="ARBA00023012"/>
    </source>
</evidence>
<dbReference type="SUPFAM" id="SSF55874">
    <property type="entry name" value="ATPase domain of HSP90 chaperone/DNA topoisomerase II/histidine kinase"/>
    <property type="match status" value="1"/>
</dbReference>
<dbReference type="GO" id="GO:0007234">
    <property type="term" value="P:osmosensory signaling via phosphorelay pathway"/>
    <property type="evidence" value="ECO:0007669"/>
    <property type="project" value="TreeGrafter"/>
</dbReference>
<comment type="caution">
    <text evidence="17">The sequence shown here is derived from an EMBL/GenBank/DDBJ whole genome shotgun (WGS) entry which is preliminary data.</text>
</comment>
<keyword evidence="9 17" id="KW-0418">Kinase</keyword>
<dbReference type="AlphaFoldDB" id="A0A511VE72"/>
<dbReference type="InterPro" id="IPR004358">
    <property type="entry name" value="Sig_transdc_His_kin-like_C"/>
</dbReference>